<comment type="caution">
    <text evidence="2">The sequence shown here is derived from an EMBL/GenBank/DDBJ whole genome shotgun (WGS) entry which is preliminary data.</text>
</comment>
<evidence type="ECO:0000313" key="3">
    <source>
        <dbReference type="Proteomes" id="UP000824242"/>
    </source>
</evidence>
<protein>
    <submittedName>
        <fullName evidence="2">DUF4157 domain-containing protein</fullName>
    </submittedName>
</protein>
<accession>A0A9D1AKW8</accession>
<organism evidence="2 3">
    <name type="scientific">Candidatus Caccousia avicola</name>
    <dbReference type="NCBI Taxonomy" id="2840721"/>
    <lineage>
        <taxon>Bacteria</taxon>
        <taxon>Bacillati</taxon>
        <taxon>Bacillota</taxon>
        <taxon>Clostridia</taxon>
        <taxon>Eubacteriales</taxon>
        <taxon>Oscillospiraceae</taxon>
        <taxon>Oscillospiraceae incertae sedis</taxon>
        <taxon>Candidatus Caccousia</taxon>
    </lineage>
</organism>
<dbReference type="AlphaFoldDB" id="A0A9D1AKW8"/>
<evidence type="ECO:0000313" key="2">
    <source>
        <dbReference type="EMBL" id="HIR46309.1"/>
    </source>
</evidence>
<name>A0A9D1AKW8_9FIRM</name>
<sequence>MSKKLLQNLGAEREANEVASRFMDSTDVVGDMSRAFGHDFSQVNIHTDESAAQRVEGTGADAFAQGNDIFFGRGVFQKDDPASRGLLAHELTHTMQQSGGEGVHESAPQGEMQGGLIDWFRKKFGKKKQPMNISGPLSVQADTSPEAVAYQKAMRGATMDASSIPNRLEQAQPGQLGGADAFQNLRDVFAANDTIAASNTMLATGGGKANALANLHLRTSETQEAKANKAYQGDLLSGFYNNVPQYFHNLENGGMDLRYAMNGTQKDTIVGSPGAFNYGGKIDQIQDDLLTMLAPYLTSDQGIEYFQNMTNLVQGADVFEGNQSAVLDYMMRTILTSAGGAFTRVGAQKDTYEHGAEATKAAQEAMRTLLFLPTLSAQSTEYKQALTPEMRALVEKYEALIQEIQQKMAQRA</sequence>
<reference evidence="2" key="1">
    <citation type="submission" date="2020-10" db="EMBL/GenBank/DDBJ databases">
        <authorList>
            <person name="Gilroy R."/>
        </authorList>
    </citation>
    <scope>NUCLEOTIDE SEQUENCE</scope>
    <source>
        <strain evidence="2">ChiSxjej1B13-7958</strain>
    </source>
</reference>
<evidence type="ECO:0000259" key="1">
    <source>
        <dbReference type="Pfam" id="PF13699"/>
    </source>
</evidence>
<feature type="domain" description="eCIS core" evidence="1">
    <location>
        <begin position="27"/>
        <end position="100"/>
    </location>
</feature>
<reference evidence="2" key="2">
    <citation type="journal article" date="2021" name="PeerJ">
        <title>Extensive microbial diversity within the chicken gut microbiome revealed by metagenomics and culture.</title>
        <authorList>
            <person name="Gilroy R."/>
            <person name="Ravi A."/>
            <person name="Getino M."/>
            <person name="Pursley I."/>
            <person name="Horton D.L."/>
            <person name="Alikhan N.F."/>
            <person name="Baker D."/>
            <person name="Gharbi K."/>
            <person name="Hall N."/>
            <person name="Watson M."/>
            <person name="Adriaenssens E.M."/>
            <person name="Foster-Nyarko E."/>
            <person name="Jarju S."/>
            <person name="Secka A."/>
            <person name="Antonio M."/>
            <person name="Oren A."/>
            <person name="Chaudhuri R.R."/>
            <person name="La Ragione R."/>
            <person name="Hildebrand F."/>
            <person name="Pallen M.J."/>
        </authorList>
    </citation>
    <scope>NUCLEOTIDE SEQUENCE</scope>
    <source>
        <strain evidence="2">ChiSxjej1B13-7958</strain>
    </source>
</reference>
<gene>
    <name evidence="2" type="ORF">IAB89_01425</name>
</gene>
<dbReference type="Proteomes" id="UP000824242">
    <property type="component" value="Unassembled WGS sequence"/>
</dbReference>
<dbReference type="EMBL" id="DVGZ01000014">
    <property type="protein sequence ID" value="HIR46309.1"/>
    <property type="molecule type" value="Genomic_DNA"/>
</dbReference>
<proteinExistence type="predicted"/>
<dbReference type="InterPro" id="IPR025295">
    <property type="entry name" value="eCIS_core_dom"/>
</dbReference>
<dbReference type="Pfam" id="PF13699">
    <property type="entry name" value="eCIS_core"/>
    <property type="match status" value="1"/>
</dbReference>